<proteinExistence type="inferred from homology"/>
<comment type="similarity">
    <text evidence="1">Belongs to the sulfotransferase 1 family.</text>
</comment>
<name>A0ABM1T7V1_LIMPO</name>
<keyword evidence="4" id="KW-1185">Reference proteome</keyword>
<gene>
    <name evidence="5" type="primary">LOC106467985</name>
</gene>
<evidence type="ECO:0000259" key="3">
    <source>
        <dbReference type="Pfam" id="PF00685"/>
    </source>
</evidence>
<evidence type="ECO:0000256" key="1">
    <source>
        <dbReference type="ARBA" id="ARBA00005771"/>
    </source>
</evidence>
<evidence type="ECO:0000313" key="4">
    <source>
        <dbReference type="Proteomes" id="UP000694941"/>
    </source>
</evidence>
<dbReference type="Proteomes" id="UP000694941">
    <property type="component" value="Unplaced"/>
</dbReference>
<dbReference type="InterPro" id="IPR000863">
    <property type="entry name" value="Sulfotransferase_dom"/>
</dbReference>
<dbReference type="Gene3D" id="3.40.50.300">
    <property type="entry name" value="P-loop containing nucleotide triphosphate hydrolases"/>
    <property type="match status" value="1"/>
</dbReference>
<dbReference type="GeneID" id="106467985"/>
<accession>A0ABM1T7V1</accession>
<sequence>MATSGEKKEKSSNNYIHGIYFPSIFKKENIENVISMKPRDDDIFVVTYPKCGTTWMTYIIWEILNKGAPLPPANSLLFQLAPFLDLSGTEVAETMESPRLFRTHLPYRLVPKNPSTKYVYVTRNPFDCCVSFYYHMKGMKHISGVSGSFEDFFEDFILGKVGYGDYFDHLKEGYHHRNDPNILFVTYEGMKQDPKGHILKVAKFIGEEHLKSLQENEEILEMILKNSQVFTDKADPSNQIKVDFFRKGIIGDWKNHFSPEQKERLEQRMKEKLDGTEIPSLWEGIL</sequence>
<evidence type="ECO:0000313" key="5">
    <source>
        <dbReference type="RefSeq" id="XP_022251957.1"/>
    </source>
</evidence>
<keyword evidence="2" id="KW-0808">Transferase</keyword>
<dbReference type="Pfam" id="PF00685">
    <property type="entry name" value="Sulfotransfer_1"/>
    <property type="match status" value="1"/>
</dbReference>
<dbReference type="PANTHER" id="PTHR11783">
    <property type="entry name" value="SULFOTRANSFERASE SULT"/>
    <property type="match status" value="1"/>
</dbReference>
<dbReference type="InterPro" id="IPR027417">
    <property type="entry name" value="P-loop_NTPase"/>
</dbReference>
<organism evidence="4 5">
    <name type="scientific">Limulus polyphemus</name>
    <name type="common">Atlantic horseshoe crab</name>
    <dbReference type="NCBI Taxonomy" id="6850"/>
    <lineage>
        <taxon>Eukaryota</taxon>
        <taxon>Metazoa</taxon>
        <taxon>Ecdysozoa</taxon>
        <taxon>Arthropoda</taxon>
        <taxon>Chelicerata</taxon>
        <taxon>Merostomata</taxon>
        <taxon>Xiphosura</taxon>
        <taxon>Limulidae</taxon>
        <taxon>Limulus</taxon>
    </lineage>
</organism>
<feature type="domain" description="Sulfotransferase" evidence="3">
    <location>
        <begin position="40"/>
        <end position="276"/>
    </location>
</feature>
<reference evidence="5" key="1">
    <citation type="submission" date="2025-08" db="UniProtKB">
        <authorList>
            <consortium name="RefSeq"/>
        </authorList>
    </citation>
    <scope>IDENTIFICATION</scope>
    <source>
        <tissue evidence="5">Muscle</tissue>
    </source>
</reference>
<dbReference type="SUPFAM" id="SSF52540">
    <property type="entry name" value="P-loop containing nucleoside triphosphate hydrolases"/>
    <property type="match status" value="1"/>
</dbReference>
<dbReference type="RefSeq" id="XP_022251957.1">
    <property type="nucleotide sequence ID" value="XM_022396249.1"/>
</dbReference>
<protein>
    <submittedName>
        <fullName evidence="5">Sulfotransferase 1C2-like</fullName>
    </submittedName>
</protein>
<evidence type="ECO:0000256" key="2">
    <source>
        <dbReference type="ARBA" id="ARBA00022679"/>
    </source>
</evidence>